<evidence type="ECO:0000256" key="1">
    <source>
        <dbReference type="SAM" id="Phobius"/>
    </source>
</evidence>
<accession>A0A0G3SJA0</accession>
<dbReference type="InterPro" id="IPR021354">
    <property type="entry name" value="DUF2975"/>
</dbReference>
<keyword evidence="1" id="KW-1133">Transmembrane helix</keyword>
<dbReference type="Proteomes" id="UP000247823">
    <property type="component" value="Unassembled WGS sequence"/>
</dbReference>
<reference evidence="2 6" key="3">
    <citation type="submission" date="2018-05" db="EMBL/GenBank/DDBJ databases">
        <title>Klebsiella quasipneumonaiae provides a window into carbapenemase gene transfer, plasmid rearrangements and nosocomial acquisition from the hospital environment.</title>
        <authorList>
            <person name="Mathers A.J."/>
            <person name="Vegesana K."/>
            <person name="Stoesser N."/>
            <person name="Crook D."/>
            <person name="Vaughan A."/>
            <person name="Barry K."/>
            <person name="Parikh H."/>
            <person name="Sebra R."/>
            <person name="Kotay S."/>
            <person name="Walker A.S."/>
            <person name="Sheppard A.E."/>
        </authorList>
    </citation>
    <scope>NUCLEOTIDE SEQUENCE [LARGE SCALE GENOMIC DNA]</scope>
    <source>
        <strain evidence="2 6">CAV1761</strain>
    </source>
</reference>
<feature type="transmembrane region" description="Helical" evidence="1">
    <location>
        <begin position="157"/>
        <end position="174"/>
    </location>
</feature>
<reference evidence="5" key="1">
    <citation type="submission" date="2016-04" db="EMBL/GenBank/DDBJ databases">
        <authorList>
            <person name="Osei Sekyere J."/>
            <person name="Sivertsen A."/>
            <person name="Pedersen A.T."/>
            <person name="Sundsfjord A."/>
        </authorList>
    </citation>
    <scope>NUCLEOTIDE SEQUENCE [LARGE SCALE GENOMIC DNA]</scope>
    <source>
        <strain evidence="5">945174350</strain>
    </source>
</reference>
<dbReference type="Pfam" id="PF11188">
    <property type="entry name" value="DUF2975"/>
    <property type="match status" value="1"/>
</dbReference>
<gene>
    <name evidence="3" type="ORF">AN695_0218945</name>
    <name evidence="2" type="ORF">DKC05_04785</name>
    <name evidence="4" type="ORF">DMW51_04835</name>
</gene>
<evidence type="ECO:0000313" key="7">
    <source>
        <dbReference type="Proteomes" id="UP000247823"/>
    </source>
</evidence>
<dbReference type="AlphaFoldDB" id="A0A0G3SJA0"/>
<dbReference type="EMBL" id="LJEX02000104">
    <property type="protein sequence ID" value="OCO83332.1"/>
    <property type="molecule type" value="Genomic_DNA"/>
</dbReference>
<reference evidence="3" key="2">
    <citation type="journal article" date="2017" name="PLoS ONE">
        <title>Genomic and phenotypic characterisation of fluoroquinolone resistance mechanisms in Enterobacteriaceae in Durban, South Africa.</title>
        <authorList>
            <person name="Osei Sekyere J."/>
            <person name="Amoako D.G."/>
        </authorList>
    </citation>
    <scope>NUCLEOTIDE SEQUENCE</scope>
    <source>
        <strain evidence="3">945174350</strain>
    </source>
</reference>
<name>A0A0G3SJA0_SERMA</name>
<keyword evidence="1" id="KW-0812">Transmembrane</keyword>
<dbReference type="Proteomes" id="UP000050489">
    <property type="component" value="Unassembled WGS sequence"/>
</dbReference>
<sequence>MGAAPRIHLPLYVRCLCLLIMAMLIVSTGVEMFIIVRDWLQGVAYRDIVASYREYYPELLAYAIPQQRWALFATLVIDMLGYLPYYSALLCGAGLFYQFFRGNVWHRNNMVLLQIIGILLIVDVLFPSLAGLLQVMVLTADEKMLFILYYGVNSESVRSLIVGCAILVFSRVFLEALRLNEEQLSFV</sequence>
<proteinExistence type="predicted"/>
<reference evidence="4 7" key="4">
    <citation type="submission" date="2018-06" db="EMBL/GenBank/DDBJ databases">
        <title>Serratia marcescens genome sequencing and assembly.</title>
        <authorList>
            <person name="Martins R.C.R."/>
            <person name="Perdigao-Neto L.V."/>
            <person name="Costa S.F."/>
            <person name="Levin A.S.S."/>
        </authorList>
    </citation>
    <scope>NUCLEOTIDE SEQUENCE [LARGE SCALE GENOMIC DNA]</scope>
    <source>
        <strain evidence="4 7">1283</strain>
    </source>
</reference>
<dbReference type="EMBL" id="QJQB01000101">
    <property type="protein sequence ID" value="PYA72740.1"/>
    <property type="molecule type" value="Genomic_DNA"/>
</dbReference>
<evidence type="ECO:0000313" key="2">
    <source>
        <dbReference type="EMBL" id="AWL67031.1"/>
    </source>
</evidence>
<reference evidence="4" key="6">
    <citation type="submission" date="2018-06" db="EMBL/GenBank/DDBJ databases">
        <authorList>
            <person name="Martins R.C."/>
            <person name="Perdigao-Neto L.V."/>
            <person name="Costa S.F."/>
            <person name="Levin A.S.S."/>
        </authorList>
    </citation>
    <scope>NUCLEOTIDE SEQUENCE</scope>
    <source>
        <strain evidence="4">1283</strain>
    </source>
</reference>
<evidence type="ECO:0000313" key="3">
    <source>
        <dbReference type="EMBL" id="OCO83332.1"/>
    </source>
</evidence>
<feature type="transmembrane region" description="Helical" evidence="1">
    <location>
        <begin position="12"/>
        <end position="36"/>
    </location>
</feature>
<feature type="transmembrane region" description="Helical" evidence="1">
    <location>
        <begin position="82"/>
        <end position="100"/>
    </location>
</feature>
<protein>
    <submittedName>
        <fullName evidence="2">DUF2975 domain-containing protein</fullName>
    </submittedName>
</protein>
<reference evidence="7" key="5">
    <citation type="submission" date="2018-06" db="EMBL/GenBank/DDBJ databases">
        <title>Serratia marcescens genome sequencing and assembly.</title>
        <authorList>
            <person name="Martins R.C."/>
            <person name="Perdigao-Neto L.V."/>
            <person name="Costa S.F."/>
            <person name="Levin A.S.S."/>
        </authorList>
    </citation>
    <scope>NUCLEOTIDE SEQUENCE [LARGE SCALE GENOMIC DNA]</scope>
    <source>
        <strain evidence="7">1283</strain>
    </source>
</reference>
<dbReference type="Proteomes" id="UP000245399">
    <property type="component" value="Chromosome"/>
</dbReference>
<keyword evidence="1" id="KW-0472">Membrane</keyword>
<dbReference type="RefSeq" id="WP_033642723.1">
    <property type="nucleotide sequence ID" value="NZ_CABMHU010000115.1"/>
</dbReference>
<evidence type="ECO:0000313" key="5">
    <source>
        <dbReference type="Proteomes" id="UP000050489"/>
    </source>
</evidence>
<evidence type="ECO:0000313" key="4">
    <source>
        <dbReference type="EMBL" id="PYA72740.1"/>
    </source>
</evidence>
<keyword evidence="7" id="KW-1185">Reference proteome</keyword>
<dbReference type="EMBL" id="CP029449">
    <property type="protein sequence ID" value="AWL67031.1"/>
    <property type="molecule type" value="Genomic_DNA"/>
</dbReference>
<organism evidence="3 5">
    <name type="scientific">Serratia marcescens</name>
    <dbReference type="NCBI Taxonomy" id="615"/>
    <lineage>
        <taxon>Bacteria</taxon>
        <taxon>Pseudomonadati</taxon>
        <taxon>Pseudomonadota</taxon>
        <taxon>Gammaproteobacteria</taxon>
        <taxon>Enterobacterales</taxon>
        <taxon>Yersiniaceae</taxon>
        <taxon>Serratia</taxon>
    </lineage>
</organism>
<evidence type="ECO:0000313" key="6">
    <source>
        <dbReference type="Proteomes" id="UP000245399"/>
    </source>
</evidence>
<feature type="transmembrane region" description="Helical" evidence="1">
    <location>
        <begin position="112"/>
        <end position="137"/>
    </location>
</feature>